<dbReference type="PANTHER" id="PTHR30441">
    <property type="entry name" value="DUF748 DOMAIN-CONTAINING PROTEIN"/>
    <property type="match status" value="1"/>
</dbReference>
<dbReference type="InterPro" id="IPR007844">
    <property type="entry name" value="AsmA"/>
</dbReference>
<evidence type="ECO:0000313" key="5">
    <source>
        <dbReference type="Proteomes" id="UP001548590"/>
    </source>
</evidence>
<evidence type="ECO:0000259" key="3">
    <source>
        <dbReference type="Pfam" id="PF05170"/>
    </source>
</evidence>
<accession>A0ABV2CSJ5</accession>
<dbReference type="InterPro" id="IPR052894">
    <property type="entry name" value="AsmA-related"/>
</dbReference>
<proteinExistence type="predicted"/>
<organism evidence="4 5">
    <name type="scientific">Uliginosibacterium paludis</name>
    <dbReference type="NCBI Taxonomy" id="1615952"/>
    <lineage>
        <taxon>Bacteria</taxon>
        <taxon>Pseudomonadati</taxon>
        <taxon>Pseudomonadota</taxon>
        <taxon>Betaproteobacteria</taxon>
        <taxon>Rhodocyclales</taxon>
        <taxon>Zoogloeaceae</taxon>
        <taxon>Uliginosibacterium</taxon>
    </lineage>
</organism>
<dbReference type="RefSeq" id="WP_345924849.1">
    <property type="nucleotide sequence ID" value="NZ_JBDIVF010000002.1"/>
</dbReference>
<comment type="caution">
    <text evidence="4">The sequence shown here is derived from an EMBL/GenBank/DDBJ whole genome shotgun (WGS) entry which is preliminary data.</text>
</comment>
<feature type="transmembrane region" description="Helical" evidence="2">
    <location>
        <begin position="12"/>
        <end position="34"/>
    </location>
</feature>
<feature type="region of interest" description="Disordered" evidence="1">
    <location>
        <begin position="686"/>
        <end position="706"/>
    </location>
</feature>
<evidence type="ECO:0000256" key="2">
    <source>
        <dbReference type="SAM" id="Phobius"/>
    </source>
</evidence>
<keyword evidence="2" id="KW-0812">Transmembrane</keyword>
<protein>
    <submittedName>
        <fullName evidence="4">AsmA-like C-terminal region-containing protein</fullName>
    </submittedName>
</protein>
<keyword evidence="2" id="KW-0472">Membrane</keyword>
<name>A0ABV2CSJ5_9RHOO</name>
<feature type="compositionally biased region" description="Pro residues" evidence="1">
    <location>
        <begin position="697"/>
        <end position="706"/>
    </location>
</feature>
<dbReference type="Pfam" id="PF05170">
    <property type="entry name" value="AsmA"/>
    <property type="match status" value="1"/>
</dbReference>
<feature type="domain" description="AsmA" evidence="3">
    <location>
        <begin position="15"/>
        <end position="176"/>
    </location>
</feature>
<reference evidence="4 5" key="1">
    <citation type="submission" date="2024-07" db="EMBL/GenBank/DDBJ databases">
        <title>Uliginosibacterium paludis KCTC:42655.</title>
        <authorList>
            <person name="Kim M.K."/>
        </authorList>
    </citation>
    <scope>NUCLEOTIDE SEQUENCE [LARGE SCALE GENOMIC DNA]</scope>
    <source>
        <strain evidence="4 5">KCTC 42655</strain>
    </source>
</reference>
<keyword evidence="2" id="KW-1133">Transmembrane helix</keyword>
<dbReference type="Proteomes" id="UP001548590">
    <property type="component" value="Unassembled WGS sequence"/>
</dbReference>
<dbReference type="EMBL" id="JBEWLZ010000008">
    <property type="protein sequence ID" value="MET1490890.1"/>
    <property type="molecule type" value="Genomic_DNA"/>
</dbReference>
<sequence>MKIRLANAVRSLGFLLGGLMAIVAAAALFVWVSFDAEAAADALSTHFRDQYERTLMLTEKPRLSLWPRPALSLHKVSLGESGLNRNFATATDLRIELAIMPLLHHEFELRGVSASGVTLHLRQLPTGEWNAADLLAADADEAPQGWSGRLQKLVLKDAQVSIEALGHKTPIELDELNATLTLPPDGQPGSLKWQASLHDAGNESELGIKGQASVVLEHALRAGRLTGIGLELDGDSHGLRGATVRMSVDTLSWHKLGSTGELAGLKLRIRGAQGANAVDFSTQWPALAWQGRAIRGKDLVARLDTRTVSSHDEIRLGIPSLLADAPNGGRSPDASLDWQHEAGKDSTASLKLALEARVDLLARAIDATRLKGELQLRHPALREAPARLGLDGKLRWQTGSLEFDTTLAHGEDRLGLKASLHDSWPPGGRFTLGTEGFDLDRLLTSAAGQPLPALPWLAPAGSSLDGQLSLAGLRFAGLQIASLQGPVTIRDGNIGSERLNARLHDGQLSTSLQAEAASRRFTLQGDFSALTVERIADEMRLPVPLSGKASGSFRLAGLLKPGQPVAPTLEGALRWNLEQAGLRGLDLAEGLRELLPAISAARMSARSPGQDERTELGTAASRFVFANGQASAEQIESKGSWVRLNGSGLADLASGGVDFRLQAAVQAAPPKELLALRGKTVPLHVKGPALQPDLRYEPPPAGKGRP</sequence>
<dbReference type="PANTHER" id="PTHR30441:SF4">
    <property type="entry name" value="PROTEIN ASMA"/>
    <property type="match status" value="1"/>
</dbReference>
<evidence type="ECO:0000313" key="4">
    <source>
        <dbReference type="EMBL" id="MET1490890.1"/>
    </source>
</evidence>
<gene>
    <name evidence="4" type="ORF">ABVT11_13715</name>
</gene>
<keyword evidence="5" id="KW-1185">Reference proteome</keyword>
<evidence type="ECO:0000256" key="1">
    <source>
        <dbReference type="SAM" id="MobiDB-lite"/>
    </source>
</evidence>